<evidence type="ECO:0000313" key="2">
    <source>
        <dbReference type="EMBL" id="KUJ06330.1"/>
    </source>
</evidence>
<dbReference type="EMBL" id="KQ947448">
    <property type="protein sequence ID" value="KUJ06330.1"/>
    <property type="molecule type" value="Genomic_DNA"/>
</dbReference>
<reference evidence="2 3" key="1">
    <citation type="submission" date="2015-10" db="EMBL/GenBank/DDBJ databases">
        <title>Full genome of DAOMC 229536 Phialocephala scopiformis, a fungal endophyte of spruce producing the potent anti-insectan compound rugulosin.</title>
        <authorList>
            <consortium name="DOE Joint Genome Institute"/>
            <person name="Walker A.K."/>
            <person name="Frasz S.L."/>
            <person name="Seifert K.A."/>
            <person name="Miller J.D."/>
            <person name="Mondo S.J."/>
            <person name="Labutti K."/>
            <person name="Lipzen A."/>
            <person name="Dockter R."/>
            <person name="Kennedy M."/>
            <person name="Grigoriev I.V."/>
            <person name="Spatafora J.W."/>
        </authorList>
    </citation>
    <scope>NUCLEOTIDE SEQUENCE [LARGE SCALE GENOMIC DNA]</scope>
    <source>
        <strain evidence="2 3">CBS 120377</strain>
    </source>
</reference>
<dbReference type="GeneID" id="28820036"/>
<feature type="non-terminal residue" evidence="2">
    <location>
        <position position="1"/>
    </location>
</feature>
<accession>A0A132B1S6</accession>
<dbReference type="KEGG" id="psco:LY89DRAFT_603510"/>
<protein>
    <submittedName>
        <fullName evidence="2">Uncharacterized protein</fullName>
    </submittedName>
</protein>
<dbReference type="Pfam" id="PF11807">
    <property type="entry name" value="UstYa"/>
    <property type="match status" value="2"/>
</dbReference>
<dbReference type="PANTHER" id="PTHR33365">
    <property type="entry name" value="YALI0B05434P"/>
    <property type="match status" value="1"/>
</dbReference>
<dbReference type="PANTHER" id="PTHR33365:SF7">
    <property type="entry name" value="TAT PATHWAY SIGNAL SEQUENCE"/>
    <property type="match status" value="1"/>
</dbReference>
<dbReference type="OrthoDB" id="3687641at2759"/>
<dbReference type="RefSeq" id="XP_018060685.1">
    <property type="nucleotide sequence ID" value="XM_018210310.1"/>
</dbReference>
<dbReference type="AlphaFoldDB" id="A0A132B1S6"/>
<gene>
    <name evidence="2" type="ORF">LY89DRAFT_603510</name>
</gene>
<sequence>LLSGYIKDAVVWETQLLAVDIGRASPYTGSPSYELDLAWDRLFKNSNLRVSTEEMSQLDRTPIPLSDNNGNLANLDHCIENLRRNIMCLPSLELLMFDWVPYKSAPQPRFSHEHTCVNWDRIDIWTQARSFNVFDNTLLVNPILGTWSSFINNLKC</sequence>
<comment type="similarity">
    <text evidence="1">Belongs to the ustYa family.</text>
</comment>
<dbReference type="STRING" id="149040.A0A132B1S6"/>
<dbReference type="Proteomes" id="UP000070700">
    <property type="component" value="Unassembled WGS sequence"/>
</dbReference>
<evidence type="ECO:0000313" key="3">
    <source>
        <dbReference type="Proteomes" id="UP000070700"/>
    </source>
</evidence>
<name>A0A132B1S6_MOLSC</name>
<dbReference type="InterPro" id="IPR021765">
    <property type="entry name" value="UstYa-like"/>
</dbReference>
<dbReference type="InParanoid" id="A0A132B1S6"/>
<evidence type="ECO:0000256" key="1">
    <source>
        <dbReference type="ARBA" id="ARBA00035112"/>
    </source>
</evidence>
<keyword evidence="3" id="KW-1185">Reference proteome</keyword>
<proteinExistence type="inferred from homology"/>
<organism evidence="2 3">
    <name type="scientific">Mollisia scopiformis</name>
    <name type="common">Conifer needle endophyte fungus</name>
    <name type="synonym">Phialocephala scopiformis</name>
    <dbReference type="NCBI Taxonomy" id="149040"/>
    <lineage>
        <taxon>Eukaryota</taxon>
        <taxon>Fungi</taxon>
        <taxon>Dikarya</taxon>
        <taxon>Ascomycota</taxon>
        <taxon>Pezizomycotina</taxon>
        <taxon>Leotiomycetes</taxon>
        <taxon>Helotiales</taxon>
        <taxon>Mollisiaceae</taxon>
        <taxon>Mollisia</taxon>
    </lineage>
</organism>
<dbReference type="GO" id="GO:0043386">
    <property type="term" value="P:mycotoxin biosynthetic process"/>
    <property type="evidence" value="ECO:0007669"/>
    <property type="project" value="InterPro"/>
</dbReference>